<feature type="coiled-coil region" evidence="1">
    <location>
        <begin position="35"/>
        <end position="88"/>
    </location>
</feature>
<evidence type="ECO:0000313" key="3">
    <source>
        <dbReference type="Proteomes" id="UP001165065"/>
    </source>
</evidence>
<comment type="caution">
    <text evidence="2">The sequence shown here is derived from an EMBL/GenBank/DDBJ whole genome shotgun (WGS) entry which is preliminary data.</text>
</comment>
<evidence type="ECO:0000313" key="2">
    <source>
        <dbReference type="EMBL" id="GMI49085.1"/>
    </source>
</evidence>
<dbReference type="OrthoDB" id="193044at2759"/>
<proteinExistence type="predicted"/>
<name>A0A9W7GPK1_9STRA</name>
<reference evidence="3" key="1">
    <citation type="journal article" date="2023" name="Commun. Biol.">
        <title>Genome analysis of Parmales, the sister group of diatoms, reveals the evolutionary specialization of diatoms from phago-mixotrophs to photoautotrophs.</title>
        <authorList>
            <person name="Ban H."/>
            <person name="Sato S."/>
            <person name="Yoshikawa S."/>
            <person name="Yamada K."/>
            <person name="Nakamura Y."/>
            <person name="Ichinomiya M."/>
            <person name="Sato N."/>
            <person name="Blanc-Mathieu R."/>
            <person name="Endo H."/>
            <person name="Kuwata A."/>
            <person name="Ogata H."/>
        </authorList>
    </citation>
    <scope>NUCLEOTIDE SEQUENCE [LARGE SCALE GENOMIC DNA]</scope>
</reference>
<dbReference type="AlphaFoldDB" id="A0A9W7GPK1"/>
<protein>
    <submittedName>
        <fullName evidence="2">Uncharacterized protein</fullName>
    </submittedName>
</protein>
<dbReference type="EMBL" id="BRYA01000460">
    <property type="protein sequence ID" value="GMI49085.1"/>
    <property type="molecule type" value="Genomic_DNA"/>
</dbReference>
<keyword evidence="1" id="KW-0175">Coiled coil</keyword>
<sequence length="201" mass="23015">MPRSSHAPVKFSKDKDLKAVVDYFNRPPPPTRNLAEEARIKTEKAIKEREEAKAAAALAKAEADRIARMEAEIEAKRKEEERIAFEADPLNQFKDDDFNNPIKKLSKEAMRDYGYGVPQWSPYRMTKVTSTDVWKNRLWSTTNAEWGAYSKQKNALDPATQSRLARAMVQEMKANASIDHTWEIIGDRPGQDPKGNQFFMP</sequence>
<organism evidence="2 3">
    <name type="scientific">Triparma columacea</name>
    <dbReference type="NCBI Taxonomy" id="722753"/>
    <lineage>
        <taxon>Eukaryota</taxon>
        <taxon>Sar</taxon>
        <taxon>Stramenopiles</taxon>
        <taxon>Ochrophyta</taxon>
        <taxon>Bolidophyceae</taxon>
        <taxon>Parmales</taxon>
        <taxon>Triparmaceae</taxon>
        <taxon>Triparma</taxon>
    </lineage>
</organism>
<keyword evidence="3" id="KW-1185">Reference proteome</keyword>
<evidence type="ECO:0000256" key="1">
    <source>
        <dbReference type="SAM" id="Coils"/>
    </source>
</evidence>
<dbReference type="Proteomes" id="UP001165065">
    <property type="component" value="Unassembled WGS sequence"/>
</dbReference>
<gene>
    <name evidence="2" type="ORF">TrCOL_g3743</name>
</gene>
<accession>A0A9W7GPK1</accession>